<evidence type="ECO:0000256" key="1">
    <source>
        <dbReference type="ARBA" id="ARBA00022729"/>
    </source>
</evidence>
<proteinExistence type="predicted"/>
<evidence type="ECO:0000259" key="6">
    <source>
        <dbReference type="PROSITE" id="PS50835"/>
    </source>
</evidence>
<keyword evidence="3" id="KW-1015">Disulfide bond</keyword>
<evidence type="ECO:0000256" key="5">
    <source>
        <dbReference type="SAM" id="MobiDB-lite"/>
    </source>
</evidence>
<accession>B7PFS2</accession>
<feature type="non-terminal residue" evidence="7">
    <location>
        <position position="102"/>
    </location>
</feature>
<dbReference type="AlphaFoldDB" id="B7PFS2"/>
<feature type="region of interest" description="Disordered" evidence="5">
    <location>
        <begin position="26"/>
        <end position="55"/>
    </location>
</feature>
<name>B7PFS2_IXOSC</name>
<feature type="domain" description="Ig-like" evidence="6">
    <location>
        <begin position="6"/>
        <end position="99"/>
    </location>
</feature>
<keyword evidence="9" id="KW-1185">Reference proteome</keyword>
<evidence type="ECO:0000256" key="4">
    <source>
        <dbReference type="ARBA" id="ARBA00023319"/>
    </source>
</evidence>
<gene>
    <name evidence="7" type="ORF">IscW_ISCW017601</name>
</gene>
<dbReference type="Proteomes" id="UP000001555">
    <property type="component" value="Unassembled WGS sequence"/>
</dbReference>
<dbReference type="InParanoid" id="B7PFS2"/>
<keyword evidence="1" id="KW-0732">Signal</keyword>
<dbReference type="InterPro" id="IPR036179">
    <property type="entry name" value="Ig-like_dom_sf"/>
</dbReference>
<sequence length="102" mass="10672">KGGRGPSLVLEPPTAMEFSSETGAVLPCSARGQPAPRITWEKKDGSPASAVPGLRSTRSDGSLVLSSFSSSQYRQDVHSATYRCVASNSVGVVKSRLVHVQG</sequence>
<keyword evidence="4" id="KW-0393">Immunoglobulin domain</keyword>
<feature type="non-terminal residue" evidence="7">
    <location>
        <position position="1"/>
    </location>
</feature>
<evidence type="ECO:0000256" key="2">
    <source>
        <dbReference type="ARBA" id="ARBA00022737"/>
    </source>
</evidence>
<reference evidence="8" key="2">
    <citation type="submission" date="2020-05" db="UniProtKB">
        <authorList>
            <consortium name="EnsemblMetazoa"/>
        </authorList>
    </citation>
    <scope>IDENTIFICATION</scope>
    <source>
        <strain evidence="8">wikel</strain>
    </source>
</reference>
<dbReference type="VEuPathDB" id="VectorBase:ISCI017601"/>
<evidence type="ECO:0000313" key="9">
    <source>
        <dbReference type="Proteomes" id="UP000001555"/>
    </source>
</evidence>
<evidence type="ECO:0000313" key="7">
    <source>
        <dbReference type="EMBL" id="EEC05444.1"/>
    </source>
</evidence>
<dbReference type="PANTHER" id="PTHR12231:SF253">
    <property type="entry name" value="DPR-INTERACTING PROTEIN ETA, ISOFORM B-RELATED"/>
    <property type="match status" value="1"/>
</dbReference>
<evidence type="ECO:0000313" key="8">
    <source>
        <dbReference type="EnsemblMetazoa" id="ISCW017601-PA"/>
    </source>
</evidence>
<dbReference type="PaxDb" id="6945-B7PFS2"/>
<dbReference type="InterPro" id="IPR013783">
    <property type="entry name" value="Ig-like_fold"/>
</dbReference>
<protein>
    <recommendedName>
        <fullName evidence="6">Ig-like domain-containing protein</fullName>
    </recommendedName>
</protein>
<dbReference type="EMBL" id="ABJB010807983">
    <property type="status" value="NOT_ANNOTATED_CDS"/>
    <property type="molecule type" value="Genomic_DNA"/>
</dbReference>
<reference evidence="7 9" key="1">
    <citation type="submission" date="2008-03" db="EMBL/GenBank/DDBJ databases">
        <title>Annotation of Ixodes scapularis.</title>
        <authorList>
            <consortium name="Ixodes scapularis Genome Project Consortium"/>
            <person name="Caler E."/>
            <person name="Hannick L.I."/>
            <person name="Bidwell S."/>
            <person name="Joardar V."/>
            <person name="Thiagarajan M."/>
            <person name="Amedeo P."/>
            <person name="Galinsky K.J."/>
            <person name="Schobel S."/>
            <person name="Inman J."/>
            <person name="Hostetler J."/>
            <person name="Miller J."/>
            <person name="Hammond M."/>
            <person name="Megy K."/>
            <person name="Lawson D."/>
            <person name="Kodira C."/>
            <person name="Sutton G."/>
            <person name="Meyer J."/>
            <person name="Hill C.A."/>
            <person name="Birren B."/>
            <person name="Nene V."/>
            <person name="Collins F."/>
            <person name="Alarcon-Chaidez F."/>
            <person name="Wikel S."/>
            <person name="Strausberg R."/>
        </authorList>
    </citation>
    <scope>NUCLEOTIDE SEQUENCE [LARGE SCALE GENOMIC DNA]</scope>
    <source>
        <strain evidence="9">Wikel</strain>
        <strain evidence="7">Wikel colony</strain>
    </source>
</reference>
<dbReference type="SUPFAM" id="SSF48726">
    <property type="entry name" value="Immunoglobulin"/>
    <property type="match status" value="1"/>
</dbReference>
<organism>
    <name type="scientific">Ixodes scapularis</name>
    <name type="common">Black-legged tick</name>
    <name type="synonym">Deer tick</name>
    <dbReference type="NCBI Taxonomy" id="6945"/>
    <lineage>
        <taxon>Eukaryota</taxon>
        <taxon>Metazoa</taxon>
        <taxon>Ecdysozoa</taxon>
        <taxon>Arthropoda</taxon>
        <taxon>Chelicerata</taxon>
        <taxon>Arachnida</taxon>
        <taxon>Acari</taxon>
        <taxon>Parasitiformes</taxon>
        <taxon>Ixodida</taxon>
        <taxon>Ixodoidea</taxon>
        <taxon>Ixodidae</taxon>
        <taxon>Ixodinae</taxon>
        <taxon>Ixodes</taxon>
    </lineage>
</organism>
<dbReference type="InterPro" id="IPR003598">
    <property type="entry name" value="Ig_sub2"/>
</dbReference>
<dbReference type="EnsemblMetazoa" id="ISCW017601-RA">
    <property type="protein sequence ID" value="ISCW017601-PA"/>
    <property type="gene ID" value="ISCW017601"/>
</dbReference>
<keyword evidence="2" id="KW-0677">Repeat</keyword>
<dbReference type="PROSITE" id="PS50835">
    <property type="entry name" value="IG_LIKE"/>
    <property type="match status" value="1"/>
</dbReference>
<dbReference type="EMBL" id="DS704057">
    <property type="protein sequence ID" value="EEC05444.1"/>
    <property type="molecule type" value="Genomic_DNA"/>
</dbReference>
<dbReference type="HOGENOM" id="CLU_120158_1_0_1"/>
<dbReference type="InterPro" id="IPR007110">
    <property type="entry name" value="Ig-like_dom"/>
</dbReference>
<dbReference type="VEuPathDB" id="VectorBase:ISCW017601"/>
<dbReference type="Gene3D" id="2.60.40.10">
    <property type="entry name" value="Immunoglobulins"/>
    <property type="match status" value="1"/>
</dbReference>
<dbReference type="SMART" id="SM00408">
    <property type="entry name" value="IGc2"/>
    <property type="match status" value="1"/>
</dbReference>
<dbReference type="InterPro" id="IPR051170">
    <property type="entry name" value="Neural/epithelial_adhesion"/>
</dbReference>
<dbReference type="Pfam" id="PF13927">
    <property type="entry name" value="Ig_3"/>
    <property type="match status" value="1"/>
</dbReference>
<dbReference type="PANTHER" id="PTHR12231">
    <property type="entry name" value="CTX-RELATED TYPE I TRANSMEMBRANE PROTEIN"/>
    <property type="match status" value="1"/>
</dbReference>
<evidence type="ECO:0000256" key="3">
    <source>
        <dbReference type="ARBA" id="ARBA00023157"/>
    </source>
</evidence>